<sequence>MAFTPYKDPALLRAVQRATTVVLAELHRVCEQLGLSYVVYGGTAIGAVRHQGFIPWDDDADVCMPRADYERLLREAPEHLGEDFVLLDPRTSPDYPTPFAVLGLRGTEFISEAAKDRTFRMPIGVDVFPLDVMPTAMSAYRRQNRRTWLWGRLLFLRGTPRPSVSLPAPVGQLAGAVMHTVHWGLRAARVSPRALQSRWERAARSHEGEDSPLLGDYATRDPRRWSVRYDELFPAVDGPFEDITVKIPRRYDAVLTRGYGDYMTLPPVEERENHQPHHVDFGPHDVRA</sequence>
<evidence type="ECO:0000313" key="3">
    <source>
        <dbReference type="Proteomes" id="UP000594637"/>
    </source>
</evidence>
<keyword evidence="3" id="KW-1185">Reference proteome</keyword>
<dbReference type="InterPro" id="IPR007074">
    <property type="entry name" value="LicD/FKTN/FKRP_NTP_transf"/>
</dbReference>
<dbReference type="PANTHER" id="PTHR43404:SF2">
    <property type="entry name" value="LIPOPOLYSACCHARIDE CHOLINEPHOSPHOTRANSFERASE LICD"/>
    <property type="match status" value="1"/>
</dbReference>
<dbReference type="GO" id="GO:0009100">
    <property type="term" value="P:glycoprotein metabolic process"/>
    <property type="evidence" value="ECO:0007669"/>
    <property type="project" value="UniProtKB-ARBA"/>
</dbReference>
<reference evidence="2 3" key="1">
    <citation type="submission" date="2020-11" db="EMBL/GenBank/DDBJ databases">
        <title>Actinomyces sp. ZJ750.</title>
        <authorList>
            <person name="Zhou J."/>
        </authorList>
    </citation>
    <scope>NUCLEOTIDE SEQUENCE [LARGE SCALE GENOMIC DNA]</scope>
    <source>
        <strain evidence="2 3">ZJ750</strain>
    </source>
</reference>
<gene>
    <name evidence="2" type="ORF">ID810_02350</name>
</gene>
<dbReference type="EMBL" id="CP063989">
    <property type="protein sequence ID" value="QPL05832.1"/>
    <property type="molecule type" value="Genomic_DNA"/>
</dbReference>
<feature type="domain" description="LicD/FKTN/FKRP nucleotidyltransferase" evidence="1">
    <location>
        <begin position="30"/>
        <end position="136"/>
    </location>
</feature>
<dbReference type="AlphaFoldDB" id="A0A7T0LLJ3"/>
<evidence type="ECO:0000259" key="1">
    <source>
        <dbReference type="Pfam" id="PF04991"/>
    </source>
</evidence>
<organism evidence="2 3">
    <name type="scientific">Actinomyces respiraculi</name>
    <dbReference type="NCBI Taxonomy" id="2744574"/>
    <lineage>
        <taxon>Bacteria</taxon>
        <taxon>Bacillati</taxon>
        <taxon>Actinomycetota</taxon>
        <taxon>Actinomycetes</taxon>
        <taxon>Actinomycetales</taxon>
        <taxon>Actinomycetaceae</taxon>
        <taxon>Actinomyces</taxon>
    </lineage>
</organism>
<dbReference type="InterPro" id="IPR052942">
    <property type="entry name" value="LPS_cholinephosphotransferase"/>
</dbReference>
<dbReference type="Proteomes" id="UP000594637">
    <property type="component" value="Chromosome"/>
</dbReference>
<accession>A0A7T0LLJ3</accession>
<dbReference type="PANTHER" id="PTHR43404">
    <property type="entry name" value="LIPOPOLYSACCHARIDE CHOLINEPHOSPHOTRANSFERASE LICD"/>
    <property type="match status" value="1"/>
</dbReference>
<protein>
    <submittedName>
        <fullName evidence="2">LicD family protein</fullName>
    </submittedName>
</protein>
<dbReference type="KEGG" id="arep:ID810_02350"/>
<evidence type="ECO:0000313" key="2">
    <source>
        <dbReference type="EMBL" id="QPL05832.1"/>
    </source>
</evidence>
<name>A0A7T0LLJ3_9ACTO</name>
<dbReference type="Pfam" id="PF04991">
    <property type="entry name" value="LicD"/>
    <property type="match status" value="1"/>
</dbReference>
<dbReference type="RefSeq" id="WP_166856222.1">
    <property type="nucleotide sequence ID" value="NZ_CP063989.1"/>
</dbReference>
<proteinExistence type="predicted"/>